<protein>
    <recommendedName>
        <fullName evidence="2">TauD/TfdA-like domain-containing protein</fullName>
    </recommendedName>
</protein>
<organism evidence="3 4">
    <name type="scientific">Podospora fimiseda</name>
    <dbReference type="NCBI Taxonomy" id="252190"/>
    <lineage>
        <taxon>Eukaryota</taxon>
        <taxon>Fungi</taxon>
        <taxon>Dikarya</taxon>
        <taxon>Ascomycota</taxon>
        <taxon>Pezizomycotina</taxon>
        <taxon>Sordariomycetes</taxon>
        <taxon>Sordariomycetidae</taxon>
        <taxon>Sordariales</taxon>
        <taxon>Podosporaceae</taxon>
        <taxon>Podospora</taxon>
    </lineage>
</organism>
<dbReference type="EMBL" id="MU865444">
    <property type="protein sequence ID" value="KAK4223018.1"/>
    <property type="molecule type" value="Genomic_DNA"/>
</dbReference>
<comment type="caution">
    <text evidence="3">The sequence shown here is derived from an EMBL/GenBank/DDBJ whole genome shotgun (WGS) entry which is preliminary data.</text>
</comment>
<dbReference type="SUPFAM" id="SSF51197">
    <property type="entry name" value="Clavaminate synthase-like"/>
    <property type="match status" value="1"/>
</dbReference>
<dbReference type="InterPro" id="IPR003819">
    <property type="entry name" value="TauD/TfdA-like"/>
</dbReference>
<evidence type="ECO:0000256" key="1">
    <source>
        <dbReference type="ARBA" id="ARBA00023002"/>
    </source>
</evidence>
<dbReference type="AlphaFoldDB" id="A0AAN6YR92"/>
<evidence type="ECO:0000313" key="3">
    <source>
        <dbReference type="EMBL" id="KAK4223018.1"/>
    </source>
</evidence>
<dbReference type="InterPro" id="IPR050411">
    <property type="entry name" value="AlphaKG_dependent_hydroxylases"/>
</dbReference>
<dbReference type="PANTHER" id="PTHR10696:SF21">
    <property type="entry name" value="TAUD_TFDA-LIKE DOMAIN-CONTAINING PROTEIN"/>
    <property type="match status" value="1"/>
</dbReference>
<dbReference type="Gene3D" id="3.60.130.10">
    <property type="entry name" value="Clavaminate synthase-like"/>
    <property type="match status" value="1"/>
</dbReference>
<reference evidence="3" key="1">
    <citation type="journal article" date="2023" name="Mol. Phylogenet. Evol.">
        <title>Genome-scale phylogeny and comparative genomics of the fungal order Sordariales.</title>
        <authorList>
            <person name="Hensen N."/>
            <person name="Bonometti L."/>
            <person name="Westerberg I."/>
            <person name="Brannstrom I.O."/>
            <person name="Guillou S."/>
            <person name="Cros-Aarteil S."/>
            <person name="Calhoun S."/>
            <person name="Haridas S."/>
            <person name="Kuo A."/>
            <person name="Mondo S."/>
            <person name="Pangilinan J."/>
            <person name="Riley R."/>
            <person name="LaButti K."/>
            <person name="Andreopoulos B."/>
            <person name="Lipzen A."/>
            <person name="Chen C."/>
            <person name="Yan M."/>
            <person name="Daum C."/>
            <person name="Ng V."/>
            <person name="Clum A."/>
            <person name="Steindorff A."/>
            <person name="Ohm R.A."/>
            <person name="Martin F."/>
            <person name="Silar P."/>
            <person name="Natvig D.O."/>
            <person name="Lalanne C."/>
            <person name="Gautier V."/>
            <person name="Ament-Velasquez S.L."/>
            <person name="Kruys A."/>
            <person name="Hutchinson M.I."/>
            <person name="Powell A.J."/>
            <person name="Barry K."/>
            <person name="Miller A.N."/>
            <person name="Grigoriev I.V."/>
            <person name="Debuchy R."/>
            <person name="Gladieux P."/>
            <person name="Hiltunen Thoren M."/>
            <person name="Johannesson H."/>
        </authorList>
    </citation>
    <scope>NUCLEOTIDE SEQUENCE</scope>
    <source>
        <strain evidence="3">CBS 990.96</strain>
    </source>
</reference>
<sequence>MATVDILHPVPYASAVELPAPYPPGTTFPLALAPTQPETSLDDIVAEVQRLSSSGQIRNLLDKHGAIYFQNLGLKDAHEFSRFAHAFGFVPHEYIGNPVRRTILAPNFATVNEGPNTMPVYPHNEFGLSSHFPAFVFFYCISPESEFISELENRGVKYTLFYPSGPKHQTSSPGTTVLQAYGQHVLDPDSTETASAKIENEIKRLETATWEWENINSETNPLGDLRVWQVLPAIRINPRSGEKCFFNNMVNRFLNALGKGTLEPPYLTRDEEGGDVVLIDNFGVQHGREPWKGERRLLASLWDEAQDEKNKE</sequence>
<accession>A0AAN6YR92</accession>
<name>A0AAN6YR92_9PEZI</name>
<dbReference type="Pfam" id="PF02668">
    <property type="entry name" value="TauD"/>
    <property type="match status" value="1"/>
</dbReference>
<dbReference type="GO" id="GO:0016491">
    <property type="term" value="F:oxidoreductase activity"/>
    <property type="evidence" value="ECO:0007669"/>
    <property type="project" value="UniProtKB-KW"/>
</dbReference>
<gene>
    <name evidence="3" type="ORF">QBC38DRAFT_512634</name>
</gene>
<proteinExistence type="predicted"/>
<feature type="domain" description="TauD/TfdA-like" evidence="2">
    <location>
        <begin position="47"/>
        <end position="144"/>
    </location>
</feature>
<keyword evidence="1" id="KW-0560">Oxidoreductase</keyword>
<reference evidence="3" key="2">
    <citation type="submission" date="2023-05" db="EMBL/GenBank/DDBJ databases">
        <authorList>
            <consortium name="Lawrence Berkeley National Laboratory"/>
            <person name="Steindorff A."/>
            <person name="Hensen N."/>
            <person name="Bonometti L."/>
            <person name="Westerberg I."/>
            <person name="Brannstrom I.O."/>
            <person name="Guillou S."/>
            <person name="Cros-Aarteil S."/>
            <person name="Calhoun S."/>
            <person name="Haridas S."/>
            <person name="Kuo A."/>
            <person name="Mondo S."/>
            <person name="Pangilinan J."/>
            <person name="Riley R."/>
            <person name="Labutti K."/>
            <person name="Andreopoulos B."/>
            <person name="Lipzen A."/>
            <person name="Chen C."/>
            <person name="Yanf M."/>
            <person name="Daum C."/>
            <person name="Ng V."/>
            <person name="Clum A."/>
            <person name="Ohm R."/>
            <person name="Martin F."/>
            <person name="Silar P."/>
            <person name="Natvig D."/>
            <person name="Lalanne C."/>
            <person name="Gautier V."/>
            <person name="Ament-Velasquez S.L."/>
            <person name="Kruys A."/>
            <person name="Hutchinson M.I."/>
            <person name="Powell A.J."/>
            <person name="Barry K."/>
            <person name="Miller A.N."/>
            <person name="Grigoriev I.V."/>
            <person name="Debuchy R."/>
            <person name="Gladieux P."/>
            <person name="Thoren M.H."/>
            <person name="Johannesson H."/>
        </authorList>
    </citation>
    <scope>NUCLEOTIDE SEQUENCE</scope>
    <source>
        <strain evidence="3">CBS 990.96</strain>
    </source>
</reference>
<dbReference type="PANTHER" id="PTHR10696">
    <property type="entry name" value="GAMMA-BUTYROBETAINE HYDROXYLASE-RELATED"/>
    <property type="match status" value="1"/>
</dbReference>
<evidence type="ECO:0000259" key="2">
    <source>
        <dbReference type="Pfam" id="PF02668"/>
    </source>
</evidence>
<keyword evidence="4" id="KW-1185">Reference proteome</keyword>
<dbReference type="Proteomes" id="UP001301958">
    <property type="component" value="Unassembled WGS sequence"/>
</dbReference>
<evidence type="ECO:0000313" key="4">
    <source>
        <dbReference type="Proteomes" id="UP001301958"/>
    </source>
</evidence>
<dbReference type="InterPro" id="IPR042098">
    <property type="entry name" value="TauD-like_sf"/>
</dbReference>